<feature type="compositionally biased region" description="Basic and acidic residues" evidence="5">
    <location>
        <begin position="721"/>
        <end position="731"/>
    </location>
</feature>
<gene>
    <name evidence="8" type="ORF">BBBOND_0303100</name>
</gene>
<dbReference type="InterPro" id="IPR014001">
    <property type="entry name" value="Helicase_ATP-bd"/>
</dbReference>
<dbReference type="PROSITE" id="PS51192">
    <property type="entry name" value="HELICASE_ATP_BIND_1"/>
    <property type="match status" value="1"/>
</dbReference>
<reference evidence="9" key="1">
    <citation type="journal article" date="2014" name="Nucleic Acids Res.">
        <title>The evolutionary dynamics of variant antigen genes in Babesia reveal a history of genomic innovation underlying host-parasite interaction.</title>
        <authorList>
            <person name="Jackson A.P."/>
            <person name="Otto T.D."/>
            <person name="Darby A."/>
            <person name="Ramaprasad A."/>
            <person name="Xia D."/>
            <person name="Echaide I.E."/>
            <person name="Farber M."/>
            <person name="Gahlot S."/>
            <person name="Gamble J."/>
            <person name="Gupta D."/>
            <person name="Gupta Y."/>
            <person name="Jackson L."/>
            <person name="Malandrin L."/>
            <person name="Malas T.B."/>
            <person name="Moussa E."/>
            <person name="Nair M."/>
            <person name="Reid A.J."/>
            <person name="Sanders M."/>
            <person name="Sharma J."/>
            <person name="Tracey A."/>
            <person name="Quail M.A."/>
            <person name="Weir W."/>
            <person name="Wastling J.M."/>
            <person name="Hall N."/>
            <person name="Willadsen P."/>
            <person name="Lingelbach K."/>
            <person name="Shiels B."/>
            <person name="Tait A."/>
            <person name="Berriman M."/>
            <person name="Allred D.R."/>
            <person name="Pain A."/>
        </authorList>
    </citation>
    <scope>NUCLEOTIDE SEQUENCE [LARGE SCALE GENOMIC DNA]</scope>
    <source>
        <strain evidence="9">Bond</strain>
    </source>
</reference>
<dbReference type="GeneID" id="24564947"/>
<keyword evidence="9" id="KW-1185">Reference proteome</keyword>
<keyword evidence="4" id="KW-0067">ATP-binding</keyword>
<feature type="region of interest" description="Disordered" evidence="5">
    <location>
        <begin position="1301"/>
        <end position="1336"/>
    </location>
</feature>
<dbReference type="GO" id="GO:0005524">
    <property type="term" value="F:ATP binding"/>
    <property type="evidence" value="ECO:0007669"/>
    <property type="project" value="UniProtKB-KW"/>
</dbReference>
<dbReference type="EMBL" id="LK391709">
    <property type="protein sequence ID" value="CDR96406.1"/>
    <property type="molecule type" value="Genomic_DNA"/>
</dbReference>
<evidence type="ECO:0000256" key="1">
    <source>
        <dbReference type="ARBA" id="ARBA00022741"/>
    </source>
</evidence>
<feature type="domain" description="Helicase ATP-binding" evidence="6">
    <location>
        <begin position="963"/>
        <end position="1137"/>
    </location>
</feature>
<dbReference type="VEuPathDB" id="PiroplasmaDB:BBBOND_0303100"/>
<dbReference type="Pfam" id="PF00270">
    <property type="entry name" value="DEAD"/>
    <property type="match status" value="1"/>
</dbReference>
<evidence type="ECO:0000256" key="2">
    <source>
        <dbReference type="ARBA" id="ARBA00022801"/>
    </source>
</evidence>
<dbReference type="STRING" id="5866.A0A061D6T2"/>
<dbReference type="PANTHER" id="PTHR44533">
    <property type="entry name" value="DEAD/H RNA HELICASE, PUTATIVE-RELATED"/>
    <property type="match status" value="1"/>
</dbReference>
<dbReference type="GO" id="GO:0003676">
    <property type="term" value="F:nucleic acid binding"/>
    <property type="evidence" value="ECO:0007669"/>
    <property type="project" value="InterPro"/>
</dbReference>
<dbReference type="Gene3D" id="3.40.50.300">
    <property type="entry name" value="P-loop containing nucleotide triphosphate hydrolases"/>
    <property type="match status" value="2"/>
</dbReference>
<dbReference type="OrthoDB" id="64767at2759"/>
<accession>A0A061D6T2</accession>
<dbReference type="InterPro" id="IPR052431">
    <property type="entry name" value="SKI2_subfamily_helicases"/>
</dbReference>
<dbReference type="Pfam" id="PF00271">
    <property type="entry name" value="Helicase_C"/>
    <property type="match status" value="1"/>
</dbReference>
<dbReference type="RefSeq" id="XP_012768592.1">
    <property type="nucleotide sequence ID" value="XM_012913138.1"/>
</dbReference>
<evidence type="ECO:0000256" key="3">
    <source>
        <dbReference type="ARBA" id="ARBA00022806"/>
    </source>
</evidence>
<dbReference type="SMART" id="SM00490">
    <property type="entry name" value="HELICc"/>
    <property type="match status" value="1"/>
</dbReference>
<keyword evidence="2" id="KW-0378">Hydrolase</keyword>
<feature type="compositionally biased region" description="Basic and acidic residues" evidence="5">
    <location>
        <begin position="696"/>
        <end position="707"/>
    </location>
</feature>
<feature type="region of interest" description="Disordered" evidence="5">
    <location>
        <begin position="696"/>
        <end position="756"/>
    </location>
</feature>
<keyword evidence="3 8" id="KW-0347">Helicase</keyword>
<proteinExistence type="predicted"/>
<dbReference type="GO" id="GO:0016787">
    <property type="term" value="F:hydrolase activity"/>
    <property type="evidence" value="ECO:0007669"/>
    <property type="project" value="UniProtKB-KW"/>
</dbReference>
<dbReference type="InterPro" id="IPR001650">
    <property type="entry name" value="Helicase_C-like"/>
</dbReference>
<dbReference type="Proteomes" id="UP000033188">
    <property type="component" value="Chromosome 3"/>
</dbReference>
<dbReference type="OMA" id="RIEYIIF"/>
<dbReference type="GO" id="GO:0005737">
    <property type="term" value="C:cytoplasm"/>
    <property type="evidence" value="ECO:0007669"/>
    <property type="project" value="TreeGrafter"/>
</dbReference>
<dbReference type="SUPFAM" id="SSF52540">
    <property type="entry name" value="P-loop containing nucleoside triphosphate hydrolases"/>
    <property type="match status" value="2"/>
</dbReference>
<evidence type="ECO:0000256" key="5">
    <source>
        <dbReference type="SAM" id="MobiDB-lite"/>
    </source>
</evidence>
<dbReference type="InterPro" id="IPR027417">
    <property type="entry name" value="P-loop_NTPase"/>
</dbReference>
<name>A0A061D6T2_BABBI</name>
<dbReference type="GO" id="GO:0004386">
    <property type="term" value="F:helicase activity"/>
    <property type="evidence" value="ECO:0007669"/>
    <property type="project" value="UniProtKB-KW"/>
</dbReference>
<evidence type="ECO:0000259" key="7">
    <source>
        <dbReference type="PROSITE" id="PS51194"/>
    </source>
</evidence>
<dbReference type="KEGG" id="bbig:BBBOND_0303100"/>
<keyword evidence="1" id="KW-0547">Nucleotide-binding</keyword>
<evidence type="ECO:0000256" key="4">
    <source>
        <dbReference type="ARBA" id="ARBA00022840"/>
    </source>
</evidence>
<evidence type="ECO:0000313" key="8">
    <source>
        <dbReference type="EMBL" id="CDR96406.1"/>
    </source>
</evidence>
<feature type="compositionally biased region" description="Low complexity" evidence="5">
    <location>
        <begin position="1306"/>
        <end position="1332"/>
    </location>
</feature>
<feature type="domain" description="Helicase C-terminal" evidence="7">
    <location>
        <begin position="1464"/>
        <end position="1614"/>
    </location>
</feature>
<sequence length="2022" mass="228660">MADRFDDDIVAGSGAAKYGADGDVVREKAPAAAASTDEHIPAGLSHGERAQGADAISGMDYGSLGVLNVECVKSLGSDPDVPLKDRIRLWHAMCPTDFLNLLGSSGAKESCCVIHAESLIVHVVCSAEKEGNVLLDFAKGPQTLQLIYRVERILSQIVRCGGTFELVFFDVFKQLFDPTYCHAADGEDEEEQAQFFDGYLLLRELLLTHAKLNNIPHFVFRDWYDKDWIDHVNHCDPSCVLVEEGSSFLYKHRTVYELVDTTTTGELNEQNGEVVEEFQVQQRYIDRFTFAAHALVMHSLSMNVSVAYLFEIGPFAHNFKAFTSFPSNCTPPPALLEEVEAQFRAEYPYRSVQDGAAQDEEDAVVPELIEELAGLGVEPRLRQLVACNYLKSFTAMKQEAGDDLDEETALYIDSCLLTFKVLLLHNYLLDVLPLESRCTRRIDAENWEFFTTYVAATLDLMASTTVPVFNGIAKNLGKMGDSKRDVADLFDGNLFTSILHCMAVYAKDHGNKVDGAFISLDKDLSASMDKMYGHFSGNLNDTVFPIDLAPFADVGIYDCLEADSGVSDADNVDTDVLNVDNQFVNMYFGLNAFRDKVKFYNGDNSNLLTTFAGTNWRDPALVSEKLECIDYFFKVEKPDKFANMPKRTQRQEQRSMQRQTAFSHLLSRYMGSNNLHHPIVPKLDHPWLDVKQKALEESEQTKDEPTADARAGAKPGKKEKHGKEAKKEKAPKVKTSAKAELLKQKHTAAQESKGREADMKTLDRYSGRLVSLFSPEHDFDVIYTNILEHTAGPNRAVDLTDDFKWLKSVINTKAIQLQFVIKMIETLLRTFEGYRMRALNRRGARASLRRTICITLRLIHDCFKEYKTLIDGPGISLLQRFLIRLGMPVSARNLFEAWLKIHDDKKNKKFKVESEEAFDYAIPKGMEFEFQVAYMGDLMERTLGSTEDPRVLFKPDAWQKLLLDAVDARESALVVAPTSTGKTYICYYAMEQGLRLDDEGIVIYVSPNTALAIQVTYEITARFSSKNYTTHSCAAVLSATFLEKFHDPKWNCAQILVTVPAILEQLLISMRTSELGYAKRIEYIILDEIHCVSDEEIGPFLERIIHLSAAPFLALSATVGNPMQFHSWLSKVETVRMNTKNAKVHYIYFDERFSDLKLEFYSNKHLVPLNPATCLSYDNVKTSGFPKDLYLMPKDLMVLRRCTTAVMGNRCPDLDYLDPAVYFSGTPMITKRQYRYWLQTYITEFTRQVQSGVIGEDDFRNIMDNLKSVNTSVSPADAKAAVDDTTEGIFRLYPSLKPLQPKHSVGSNASDANGDANAESSSRSQGSALQSSITESRDYLDPAESLALLDTLEQTKRLPCLGFTFDRNHMEHMLISMTQLLKRRQWEKYYGTPEARAWTNAENKRRMDHYQMLMRQYEAETKMRGASREQKEEQGIGGKVEEFIELPEEPVDVAEDYDPEFNYYNRKIYVNYTEEVENFIKIAAASISGRKNVDIFIEAMRRGIGIHHEGLPHKFTMLTETLFRMGFLRVLLSGRSLAFGINVPCKSVVFMGDNHELNPLMYKQMSGRCGRRGFDLSGHVIFWGIPMKRVRQLLTAQLANLCGYASCSPTESLATLSAFNSLLVSVRSRPPQQHSKGKISTTDARVRKNEVIARSRDAVVNPRTVVKRLASIFMHPLKPQSDFSDDEVLIFRACVETLFKLGFIDSNGLVRGCCELAMLTREAHPTNLFVAHLAQRGKLHELAGRGEADSADKLMDIISKFAYKRKQLGTTITLRRLLPQRVRCGDRYTAKLVSNLDVRNKEGSVGVELLYPDSFPLLPATAGELRKMIDEYNAMVLGVLSKYQAHLKPMEAKLPLSNVDFRCTSQDAPSWFTERRRGMQFSSLYSPFVAINGIKGRFNTARELWLGTRASSEITLDMVPTIESFEIDVVQLDPHYNVLKQLAMSLDNSYVIDYWSHGRFSLARDANGLGQYAWFHLRKIVILLRQMKLTLNAYTNGGTWEDPLQLAVEEALDRYETAFNRI</sequence>
<evidence type="ECO:0000313" key="9">
    <source>
        <dbReference type="Proteomes" id="UP000033188"/>
    </source>
</evidence>
<dbReference type="SMART" id="SM00487">
    <property type="entry name" value="DEXDc"/>
    <property type="match status" value="1"/>
</dbReference>
<protein>
    <submittedName>
        <fullName evidence="8">DEAD/DEAH box helicase domain containing protein, putative</fullName>
    </submittedName>
</protein>
<evidence type="ECO:0000259" key="6">
    <source>
        <dbReference type="PROSITE" id="PS51192"/>
    </source>
</evidence>
<organism evidence="8 9">
    <name type="scientific">Babesia bigemina</name>
    <dbReference type="NCBI Taxonomy" id="5866"/>
    <lineage>
        <taxon>Eukaryota</taxon>
        <taxon>Sar</taxon>
        <taxon>Alveolata</taxon>
        <taxon>Apicomplexa</taxon>
        <taxon>Aconoidasida</taxon>
        <taxon>Piroplasmida</taxon>
        <taxon>Babesiidae</taxon>
        <taxon>Babesia</taxon>
    </lineage>
</organism>
<dbReference type="PROSITE" id="PS51194">
    <property type="entry name" value="HELICASE_CTER"/>
    <property type="match status" value="1"/>
</dbReference>
<dbReference type="InterPro" id="IPR011545">
    <property type="entry name" value="DEAD/DEAH_box_helicase_dom"/>
</dbReference>
<dbReference type="PANTHER" id="PTHR44533:SF4">
    <property type="entry name" value="DEAD_H RNA HELICASE, PUTATIVE-RELATED"/>
    <property type="match status" value="1"/>
</dbReference>